<feature type="region of interest" description="Disordered" evidence="1">
    <location>
        <begin position="1"/>
        <end position="69"/>
    </location>
</feature>
<dbReference type="InterPro" id="IPR043504">
    <property type="entry name" value="Peptidase_S1_PA_chymotrypsin"/>
</dbReference>
<protein>
    <submittedName>
        <fullName evidence="3">Uncharacterized protein</fullName>
    </submittedName>
</protein>
<dbReference type="Proteomes" id="UP000887565">
    <property type="component" value="Unplaced"/>
</dbReference>
<keyword evidence="2" id="KW-1185">Reference proteome</keyword>
<dbReference type="Gene3D" id="2.40.10.10">
    <property type="entry name" value="Trypsin-like serine proteases"/>
    <property type="match status" value="1"/>
</dbReference>
<feature type="compositionally biased region" description="Polar residues" evidence="1">
    <location>
        <begin position="50"/>
        <end position="59"/>
    </location>
</feature>
<reference evidence="3" key="1">
    <citation type="submission" date="2022-11" db="UniProtKB">
        <authorList>
            <consortium name="WormBaseParasite"/>
        </authorList>
    </citation>
    <scope>IDENTIFICATION</scope>
</reference>
<dbReference type="InterPro" id="IPR009003">
    <property type="entry name" value="Peptidase_S1_PA"/>
</dbReference>
<proteinExistence type="predicted"/>
<dbReference type="SUPFAM" id="SSF50494">
    <property type="entry name" value="Trypsin-like serine proteases"/>
    <property type="match status" value="1"/>
</dbReference>
<sequence>MTKVKSEEASEGTPSDPSEAKETGQNWQYHGQDLDTQFYNPNFQPLGRCSGSQEGQNQGQDGGPFRHARDVVHPVDGKPHWEIAMQIDEMDDQRHRHLHRSGAPQKDQKMIILLSIVKAGGPKAQAPACSQQAAENSGDPTKPAFPQSSVFAGSNFLYSGGTEERLQQTFVCDILIHPEFSIEEESKEHTSSINNIALVKQINPIKFNEYVQPIPLTIDTIYQKNSEFLFATYDGE</sequence>
<evidence type="ECO:0000313" key="3">
    <source>
        <dbReference type="WBParaSite" id="nRc.2.0.1.t26488-RA"/>
    </source>
</evidence>
<dbReference type="AlphaFoldDB" id="A0A915JK55"/>
<accession>A0A915JK55</accession>
<dbReference type="WBParaSite" id="nRc.2.0.1.t26488-RA">
    <property type="protein sequence ID" value="nRc.2.0.1.t26488-RA"/>
    <property type="gene ID" value="nRc.2.0.1.g26488"/>
</dbReference>
<evidence type="ECO:0000256" key="1">
    <source>
        <dbReference type="SAM" id="MobiDB-lite"/>
    </source>
</evidence>
<feature type="compositionally biased region" description="Polar residues" evidence="1">
    <location>
        <begin position="23"/>
        <end position="43"/>
    </location>
</feature>
<organism evidence="2 3">
    <name type="scientific">Romanomermis culicivorax</name>
    <name type="common">Nematode worm</name>
    <dbReference type="NCBI Taxonomy" id="13658"/>
    <lineage>
        <taxon>Eukaryota</taxon>
        <taxon>Metazoa</taxon>
        <taxon>Ecdysozoa</taxon>
        <taxon>Nematoda</taxon>
        <taxon>Enoplea</taxon>
        <taxon>Dorylaimia</taxon>
        <taxon>Mermithida</taxon>
        <taxon>Mermithoidea</taxon>
        <taxon>Mermithidae</taxon>
        <taxon>Romanomermis</taxon>
    </lineage>
</organism>
<evidence type="ECO:0000313" key="2">
    <source>
        <dbReference type="Proteomes" id="UP000887565"/>
    </source>
</evidence>
<name>A0A915JK55_ROMCU</name>